<protein>
    <submittedName>
        <fullName evidence="4">Outer membrane efflux protein</fullName>
    </submittedName>
</protein>
<feature type="coiled-coil region" evidence="2">
    <location>
        <begin position="574"/>
        <end position="604"/>
    </location>
</feature>
<organism evidence="4 5">
    <name type="scientific">Polystyrenella longa</name>
    <dbReference type="NCBI Taxonomy" id="2528007"/>
    <lineage>
        <taxon>Bacteria</taxon>
        <taxon>Pseudomonadati</taxon>
        <taxon>Planctomycetota</taxon>
        <taxon>Planctomycetia</taxon>
        <taxon>Planctomycetales</taxon>
        <taxon>Planctomycetaceae</taxon>
        <taxon>Polystyrenella</taxon>
    </lineage>
</organism>
<proteinExistence type="inferred from homology"/>
<feature type="coiled-coil region" evidence="2">
    <location>
        <begin position="321"/>
        <end position="348"/>
    </location>
</feature>
<dbReference type="RefSeq" id="WP_144992603.1">
    <property type="nucleotide sequence ID" value="NZ_CP036281.1"/>
</dbReference>
<dbReference type="EMBL" id="CP036281">
    <property type="protein sequence ID" value="QDU78664.1"/>
    <property type="molecule type" value="Genomic_DNA"/>
</dbReference>
<feature type="compositionally biased region" description="Basic and acidic residues" evidence="3">
    <location>
        <begin position="964"/>
        <end position="982"/>
    </location>
</feature>
<evidence type="ECO:0000256" key="2">
    <source>
        <dbReference type="SAM" id="Coils"/>
    </source>
</evidence>
<keyword evidence="2" id="KW-0175">Coiled coil</keyword>
<dbReference type="InterPro" id="IPR003423">
    <property type="entry name" value="OMP_efflux"/>
</dbReference>
<evidence type="ECO:0000256" key="1">
    <source>
        <dbReference type="ARBA" id="ARBA00007613"/>
    </source>
</evidence>
<name>A0A518CHL8_9PLAN</name>
<dbReference type="Proteomes" id="UP000317178">
    <property type="component" value="Chromosome"/>
</dbReference>
<gene>
    <name evidence="4" type="ORF">Pla110_03680</name>
</gene>
<dbReference type="Pfam" id="PF02321">
    <property type="entry name" value="OEP"/>
    <property type="match status" value="1"/>
</dbReference>
<feature type="region of interest" description="Disordered" evidence="3">
    <location>
        <begin position="859"/>
        <end position="997"/>
    </location>
</feature>
<feature type="compositionally biased region" description="Polar residues" evidence="3">
    <location>
        <begin position="884"/>
        <end position="895"/>
    </location>
</feature>
<feature type="compositionally biased region" description="Low complexity" evidence="3">
    <location>
        <begin position="866"/>
        <end position="876"/>
    </location>
</feature>
<dbReference type="PANTHER" id="PTHR30203:SF33">
    <property type="entry name" value="BLR4455 PROTEIN"/>
    <property type="match status" value="1"/>
</dbReference>
<evidence type="ECO:0000256" key="3">
    <source>
        <dbReference type="SAM" id="MobiDB-lite"/>
    </source>
</evidence>
<reference evidence="4 5" key="1">
    <citation type="submission" date="2019-02" db="EMBL/GenBank/DDBJ databases">
        <title>Deep-cultivation of Planctomycetes and their phenomic and genomic characterization uncovers novel biology.</title>
        <authorList>
            <person name="Wiegand S."/>
            <person name="Jogler M."/>
            <person name="Boedeker C."/>
            <person name="Pinto D."/>
            <person name="Vollmers J."/>
            <person name="Rivas-Marin E."/>
            <person name="Kohn T."/>
            <person name="Peeters S.H."/>
            <person name="Heuer A."/>
            <person name="Rast P."/>
            <person name="Oberbeckmann S."/>
            <person name="Bunk B."/>
            <person name="Jeske O."/>
            <person name="Meyerdierks A."/>
            <person name="Storesund J.E."/>
            <person name="Kallscheuer N."/>
            <person name="Luecker S."/>
            <person name="Lage O.M."/>
            <person name="Pohl T."/>
            <person name="Merkel B.J."/>
            <person name="Hornburger P."/>
            <person name="Mueller R.-W."/>
            <person name="Bruemmer F."/>
            <person name="Labrenz M."/>
            <person name="Spormann A.M."/>
            <person name="Op den Camp H."/>
            <person name="Overmann J."/>
            <person name="Amann R."/>
            <person name="Jetten M.S.M."/>
            <person name="Mascher T."/>
            <person name="Medema M.H."/>
            <person name="Devos D.P."/>
            <person name="Kaster A.-K."/>
            <person name="Ovreas L."/>
            <person name="Rohde M."/>
            <person name="Galperin M.Y."/>
            <person name="Jogler C."/>
        </authorList>
    </citation>
    <scope>NUCLEOTIDE SEQUENCE [LARGE SCALE GENOMIC DNA]</scope>
    <source>
        <strain evidence="4 5">Pla110</strain>
    </source>
</reference>
<dbReference type="PANTHER" id="PTHR30203">
    <property type="entry name" value="OUTER MEMBRANE CATION EFFLUX PROTEIN"/>
    <property type="match status" value="1"/>
</dbReference>
<accession>A0A518CHL8</accession>
<dbReference type="InterPro" id="IPR010131">
    <property type="entry name" value="MdtP/NodT-like"/>
</dbReference>
<evidence type="ECO:0000313" key="4">
    <source>
        <dbReference type="EMBL" id="QDU78664.1"/>
    </source>
</evidence>
<dbReference type="OrthoDB" id="235971at2"/>
<feature type="compositionally biased region" description="Low complexity" evidence="3">
    <location>
        <begin position="928"/>
        <end position="940"/>
    </location>
</feature>
<sequence length="997" mass="113713">MFNLQNYQVLRPDGKAFIHFPEKSVLYGLLVICLISLCNTGCSRSFWRKQADEESYRLLVNKMTDYRWTLPRIDVTPSPYSRLYEPYDPDKPPLPPDDPAAHRYMEHMSYDGKIHGYEGWHKFGQSFTVENPQWLDQFGITPDQLSPSDEEPGEAPPVLANMTLTDALELATINSREYQTEIENLYLAALDLTFERFQFNIRFLGFGGEPSTDLEYESIPDGQNSLRSTSRFGISQLMPSGAQWVVELANNTLWLFSGENSTNTSSILSYSLVQPLLRGAGRKVVLENLTLQERIVLYRTRDLARFRKTFFTDIVSSYLDLMQTVQTIANLENNIELLEDQLDRLRAASELREYNRFTTRLKELEPGIVYPPEVADQIEYDERQLILIWNGEMTSEQMKILRETSDNPLFAAAVSDLIQQQTAEQTSLELIQLESRFVNSQNSLRQARQNYQTALDQFKLLLGLPTDFGITLDKSLIIPFQLIDEALSGTTEELKDSIAMIPEPEGSPSIDDYLEVADRFEQVFLELQRQTIDLVEIDADKVKTLVETRRAEANNSTNSVTNLPRLEQDVERDLRLLEDEKSSFDLEKERLKELKVQLVEYREQDSVTPELLELIYEQLGEIRQQLIRISQSLQVLQIGLRVELISLEPFDISMNNAVAYALANRLDLMNAKARVMDARRQMEVAANNLEAVLNVRAEGDIRTPVGTRPFDFRGSLSSFRIGLGFTAPLDQINERNNYRASLINYQQAQRDYMSLEDRVKQQVRQSQRNLMVLQQNFETARQSVRINARQYDITVELANSRNPSPNQGLNILNALDSVLGAQNQLIGIFINYETNRLNIYRDMGMMEIDERGVWEDPFYQGNSTRLGSSPPNLLQGPPLPPPMVQQNSETTSVKESSADVKLVSDLDIPQPASSQLKNTSLPTANVKTAENNETTPNATTQVRPFESNPFLDPSPSESTPAAHELSENTHDQNNELHSDRPSDSGGQRLDLQRLERE</sequence>
<dbReference type="KEGG" id="plon:Pla110_03680"/>
<dbReference type="AlphaFoldDB" id="A0A518CHL8"/>
<feature type="compositionally biased region" description="Polar residues" evidence="3">
    <location>
        <begin position="911"/>
        <end position="926"/>
    </location>
</feature>
<evidence type="ECO:0000313" key="5">
    <source>
        <dbReference type="Proteomes" id="UP000317178"/>
    </source>
</evidence>
<keyword evidence="5" id="KW-1185">Reference proteome</keyword>
<dbReference type="Gene3D" id="1.20.1600.10">
    <property type="entry name" value="Outer membrane efflux proteins (OEP)"/>
    <property type="match status" value="3"/>
</dbReference>
<comment type="similarity">
    <text evidence="1">Belongs to the outer membrane factor (OMF) (TC 1.B.17) family.</text>
</comment>
<dbReference type="GO" id="GO:0015562">
    <property type="term" value="F:efflux transmembrane transporter activity"/>
    <property type="evidence" value="ECO:0007669"/>
    <property type="project" value="InterPro"/>
</dbReference>
<feature type="coiled-coil region" evidence="2">
    <location>
        <begin position="745"/>
        <end position="783"/>
    </location>
</feature>
<dbReference type="SUPFAM" id="SSF56954">
    <property type="entry name" value="Outer membrane efflux proteins (OEP)"/>
    <property type="match status" value="3"/>
</dbReference>